<dbReference type="SUPFAM" id="SSF53335">
    <property type="entry name" value="S-adenosyl-L-methionine-dependent methyltransferases"/>
    <property type="match status" value="1"/>
</dbReference>
<proteinExistence type="predicted"/>
<evidence type="ECO:0000313" key="4">
    <source>
        <dbReference type="EMBL" id="GBF82091.1"/>
    </source>
</evidence>
<gene>
    <name evidence="4" type="ORF">AsFPU1_3517</name>
</gene>
<keyword evidence="2" id="KW-0808">Transferase</keyword>
<dbReference type="Pfam" id="PF10017">
    <property type="entry name" value="Methyltransf_33"/>
    <property type="match status" value="1"/>
</dbReference>
<dbReference type="Proteomes" id="UP000287247">
    <property type="component" value="Unassembled WGS sequence"/>
</dbReference>
<dbReference type="RefSeq" id="WP_124974402.1">
    <property type="nucleotide sequence ID" value="NZ_BDQK01000015.1"/>
</dbReference>
<dbReference type="OrthoDB" id="504626at2"/>
<name>A0A401ILH8_APHSA</name>
<dbReference type="InterPro" id="IPR051128">
    <property type="entry name" value="EgtD_Methyltrsf_superfamily"/>
</dbReference>
<dbReference type="GO" id="GO:0008168">
    <property type="term" value="F:methyltransferase activity"/>
    <property type="evidence" value="ECO:0007669"/>
    <property type="project" value="UniProtKB-KW"/>
</dbReference>
<dbReference type="AlphaFoldDB" id="A0A401ILH8"/>
<sequence length="339" mass="39969">MLINRVKTQPKPEFYQSFSQSEVQDIIQGLLEYKEIPFKYFYKDQMTTVWDQSVKNAQLAANSTTQSDMAFLDNNFNIIEQKKSEFERVNVIDIGPGNSYPVKHFLNRLDKLDWLNCYAAIDLSQDMLNLSQKNINSWFPQVEFKRYILDFERQNFQKIALENKTNSAGLKIINILLYLGETIGNHRDRLNVLNNFQKSLGNEDILMLSYSLRLPNLFPHFDYQKHISHNAYKYLIDLLRINPHDCEFIGGFNEDNYNYFSSIVFHENYLIEFDLQKEIKPVCLNKGDEIEIYRHFKYPLGDNFEVTSFLQEMEQASLQVNLCNIDILNLRALAICQKK</sequence>
<dbReference type="PANTHER" id="PTHR43397:SF1">
    <property type="entry name" value="ERGOTHIONEINE BIOSYNTHESIS PROTEIN 1"/>
    <property type="match status" value="1"/>
</dbReference>
<keyword evidence="5" id="KW-1185">Reference proteome</keyword>
<evidence type="ECO:0000256" key="1">
    <source>
        <dbReference type="ARBA" id="ARBA00022603"/>
    </source>
</evidence>
<dbReference type="GO" id="GO:0032259">
    <property type="term" value="P:methylation"/>
    <property type="evidence" value="ECO:0007669"/>
    <property type="project" value="UniProtKB-KW"/>
</dbReference>
<dbReference type="Gene3D" id="3.40.50.150">
    <property type="entry name" value="Vaccinia Virus protein VP39"/>
    <property type="match status" value="1"/>
</dbReference>
<accession>A0A401ILH8</accession>
<reference evidence="5" key="1">
    <citation type="submission" date="2017-05" db="EMBL/GenBank/DDBJ databases">
        <title>Physiological properties and genetic analysis related to exopolysaccharide production of fresh-water unicellular cyanobacterium Aphanothece sacrum, Suizenji Nori, that has been cultured as a food source in Japan.</title>
        <authorList>
            <person name="Kanesaki Y."/>
            <person name="Yoshikawa S."/>
            <person name="Ohki K."/>
        </authorList>
    </citation>
    <scope>NUCLEOTIDE SEQUENCE [LARGE SCALE GENOMIC DNA]</scope>
    <source>
        <strain evidence="5">FPU1</strain>
    </source>
</reference>
<dbReference type="PANTHER" id="PTHR43397">
    <property type="entry name" value="ERGOTHIONEINE BIOSYNTHESIS PROTEIN 1"/>
    <property type="match status" value="1"/>
</dbReference>
<evidence type="ECO:0000313" key="5">
    <source>
        <dbReference type="Proteomes" id="UP000287247"/>
    </source>
</evidence>
<dbReference type="EMBL" id="BDQK01000015">
    <property type="protein sequence ID" value="GBF82091.1"/>
    <property type="molecule type" value="Genomic_DNA"/>
</dbReference>
<comment type="caution">
    <text evidence="4">The sequence shown here is derived from an EMBL/GenBank/DDBJ whole genome shotgun (WGS) entry which is preliminary data.</text>
</comment>
<evidence type="ECO:0000256" key="2">
    <source>
        <dbReference type="ARBA" id="ARBA00022679"/>
    </source>
</evidence>
<evidence type="ECO:0000259" key="3">
    <source>
        <dbReference type="Pfam" id="PF10017"/>
    </source>
</evidence>
<protein>
    <recommendedName>
        <fullName evidence="3">Histidine-specific methyltransferase SAM-dependent domain-containing protein</fullName>
    </recommendedName>
</protein>
<dbReference type="InterPro" id="IPR019257">
    <property type="entry name" value="MeTrfase_dom"/>
</dbReference>
<dbReference type="InterPro" id="IPR029063">
    <property type="entry name" value="SAM-dependent_MTases_sf"/>
</dbReference>
<keyword evidence="1" id="KW-0489">Methyltransferase</keyword>
<organism evidence="4 5">
    <name type="scientific">Aphanothece sacrum FPU1</name>
    <dbReference type="NCBI Taxonomy" id="1920663"/>
    <lineage>
        <taxon>Bacteria</taxon>
        <taxon>Bacillati</taxon>
        <taxon>Cyanobacteriota</taxon>
        <taxon>Cyanophyceae</taxon>
        <taxon>Oscillatoriophycideae</taxon>
        <taxon>Chroococcales</taxon>
        <taxon>Aphanothecaceae</taxon>
        <taxon>Aphanothece</taxon>
    </lineage>
</organism>
<feature type="domain" description="Histidine-specific methyltransferase SAM-dependent" evidence="3">
    <location>
        <begin position="24"/>
        <end position="265"/>
    </location>
</feature>